<feature type="compositionally biased region" description="Low complexity" evidence="1">
    <location>
        <begin position="31"/>
        <end position="48"/>
    </location>
</feature>
<feature type="non-terminal residue" evidence="2">
    <location>
        <position position="183"/>
    </location>
</feature>
<dbReference type="Proteomes" id="UP000703893">
    <property type="component" value="Unassembled WGS sequence"/>
</dbReference>
<reference evidence="2 3" key="1">
    <citation type="submission" date="2019-03" db="EMBL/GenBank/DDBJ databases">
        <title>Lake Tanganyika Metagenome-Assembled Genomes (MAGs).</title>
        <authorList>
            <person name="Tran P."/>
        </authorList>
    </citation>
    <scope>NUCLEOTIDE SEQUENCE [LARGE SCALE GENOMIC DNA]</scope>
    <source>
        <strain evidence="2">K_DeepCast_65m_m2_236</strain>
    </source>
</reference>
<feature type="compositionally biased region" description="Pro residues" evidence="1">
    <location>
        <begin position="154"/>
        <end position="183"/>
    </location>
</feature>
<accession>A0A937X1X4</accession>
<evidence type="ECO:0000313" key="3">
    <source>
        <dbReference type="Proteomes" id="UP000703893"/>
    </source>
</evidence>
<dbReference type="EMBL" id="VGJX01000214">
    <property type="protein sequence ID" value="MBM3274434.1"/>
    <property type="molecule type" value="Genomic_DNA"/>
</dbReference>
<proteinExistence type="predicted"/>
<evidence type="ECO:0000256" key="1">
    <source>
        <dbReference type="SAM" id="MobiDB-lite"/>
    </source>
</evidence>
<gene>
    <name evidence="2" type="ORF">FJZ00_04740</name>
</gene>
<protein>
    <submittedName>
        <fullName evidence="2">Uncharacterized protein</fullName>
    </submittedName>
</protein>
<organism evidence="2 3">
    <name type="scientific">Candidatus Tanganyikabacteria bacterium</name>
    <dbReference type="NCBI Taxonomy" id="2961651"/>
    <lineage>
        <taxon>Bacteria</taxon>
        <taxon>Bacillati</taxon>
        <taxon>Candidatus Sericytochromatia</taxon>
        <taxon>Candidatus Tanganyikabacteria</taxon>
    </lineage>
</organism>
<comment type="caution">
    <text evidence="2">The sequence shown here is derived from an EMBL/GenBank/DDBJ whole genome shotgun (WGS) entry which is preliminary data.</text>
</comment>
<feature type="region of interest" description="Disordered" evidence="1">
    <location>
        <begin position="1"/>
        <end position="183"/>
    </location>
</feature>
<name>A0A937X1X4_9BACT</name>
<feature type="compositionally biased region" description="Pro residues" evidence="1">
    <location>
        <begin position="118"/>
        <end position="143"/>
    </location>
</feature>
<dbReference type="AlphaFoldDB" id="A0A937X1X4"/>
<evidence type="ECO:0000313" key="2">
    <source>
        <dbReference type="EMBL" id="MBM3274434.1"/>
    </source>
</evidence>
<sequence length="183" mass="18968">MADEQNPALGFETLEERRAPRLGAAASTLMGTETADAPPEAAESSAGDTGTQALVDEISGMATDPMAMEPGTFDMPGEPGDPGATTAFADVPGGMPVGEVTFDLSTAPPEGEYKPPEGYAPPPEGQYYPPPGDHAPPPPPNYHPPEGEYKPPMGYAPPPEGQYYPPPGDHAPPPPPNYHPPEG</sequence>